<comment type="function">
    <text evidence="8">Inositol phosphate kinase with a broad substrate specificity.</text>
</comment>
<dbReference type="PANTHER" id="PTHR12400">
    <property type="entry name" value="INOSITOL POLYPHOSPHATE KINASE"/>
    <property type="match status" value="1"/>
</dbReference>
<proteinExistence type="inferred from homology"/>
<dbReference type="GO" id="GO:0032958">
    <property type="term" value="P:inositol phosphate biosynthetic process"/>
    <property type="evidence" value="ECO:0007669"/>
    <property type="project" value="InterPro"/>
</dbReference>
<keyword evidence="3 8" id="KW-0547">Nucleotide-binding</keyword>
<dbReference type="AlphaFoldDB" id="A0AAE0F702"/>
<dbReference type="InterPro" id="IPR038286">
    <property type="entry name" value="IPK_sf"/>
</dbReference>
<evidence type="ECO:0000256" key="6">
    <source>
        <dbReference type="ARBA" id="ARBA00036164"/>
    </source>
</evidence>
<dbReference type="PANTHER" id="PTHR12400:SF51">
    <property type="entry name" value="INOSITOL POLYPHOSPHATE MULTIKINASE"/>
    <property type="match status" value="1"/>
</dbReference>
<dbReference type="Pfam" id="PF03770">
    <property type="entry name" value="IPK"/>
    <property type="match status" value="1"/>
</dbReference>
<comment type="catalytic activity">
    <reaction evidence="6 8">
        <text>1D-myo-inositol 1,4,5-trisphosphate + 2 ATP = 1D-myo-inositol 1,3,4,5,6-pentakisphosphate + 2 ADP + 2 H(+)</text>
        <dbReference type="Rhea" id="RHEA:32359"/>
        <dbReference type="ChEBI" id="CHEBI:15378"/>
        <dbReference type="ChEBI" id="CHEBI:30616"/>
        <dbReference type="ChEBI" id="CHEBI:57733"/>
        <dbReference type="ChEBI" id="CHEBI:203600"/>
        <dbReference type="ChEBI" id="CHEBI:456216"/>
        <dbReference type="EC" id="2.7.1.151"/>
    </reaction>
</comment>
<keyword evidence="10" id="KW-1185">Reference proteome</keyword>
<accession>A0AAE0F702</accession>
<evidence type="ECO:0000313" key="10">
    <source>
        <dbReference type="Proteomes" id="UP001190700"/>
    </source>
</evidence>
<evidence type="ECO:0000256" key="1">
    <source>
        <dbReference type="ARBA" id="ARBA00007374"/>
    </source>
</evidence>
<gene>
    <name evidence="9" type="ORF">CYMTET_36438</name>
</gene>
<sequence>VRSNCCAVGMKGLGMGCMQVYGAMLQELHCLERWFAQQQLVHFCSTSILLLYEGHDAQEEGDGMVSGESNGDQVTGHHHSLRYRAEAGDDKLRVRVYLVDFAHALPPGEKDLDHNFLDGLRSLITTLQKLLRGEYEAPLNVEPSASSGFENVSEANTSES</sequence>
<dbReference type="GO" id="GO:0051765">
    <property type="term" value="F:inositol tetrakisphosphate kinase activity"/>
    <property type="evidence" value="ECO:0007669"/>
    <property type="project" value="TreeGrafter"/>
</dbReference>
<dbReference type="GO" id="GO:0005524">
    <property type="term" value="F:ATP binding"/>
    <property type="evidence" value="ECO:0007669"/>
    <property type="project" value="UniProtKB-KW"/>
</dbReference>
<protein>
    <recommendedName>
        <fullName evidence="8">Inositol polyphosphate multikinase</fullName>
        <ecNumber evidence="8">2.7.1.140</ecNumber>
        <ecNumber evidence="8">2.7.1.151</ecNumber>
    </recommendedName>
</protein>
<dbReference type="Proteomes" id="UP001190700">
    <property type="component" value="Unassembled WGS sequence"/>
</dbReference>
<keyword evidence="4 8" id="KW-0418">Kinase</keyword>
<keyword evidence="2 8" id="KW-0808">Transferase</keyword>
<evidence type="ECO:0000256" key="7">
    <source>
        <dbReference type="ARBA" id="ARBA00036525"/>
    </source>
</evidence>
<evidence type="ECO:0000256" key="8">
    <source>
        <dbReference type="RuleBase" id="RU363090"/>
    </source>
</evidence>
<feature type="non-terminal residue" evidence="9">
    <location>
        <position position="1"/>
    </location>
</feature>
<dbReference type="SUPFAM" id="SSF56104">
    <property type="entry name" value="SAICAR synthase-like"/>
    <property type="match status" value="1"/>
</dbReference>
<keyword evidence="5 8" id="KW-0067">ATP-binding</keyword>
<dbReference type="EC" id="2.7.1.140" evidence="8"/>
<dbReference type="EC" id="2.7.1.151" evidence="8"/>
<dbReference type="Gene3D" id="3.30.470.160">
    <property type="entry name" value="Inositol polyphosphate kinase"/>
    <property type="match status" value="1"/>
</dbReference>
<evidence type="ECO:0000256" key="5">
    <source>
        <dbReference type="ARBA" id="ARBA00022840"/>
    </source>
</evidence>
<evidence type="ECO:0000313" key="9">
    <source>
        <dbReference type="EMBL" id="KAK3254346.1"/>
    </source>
</evidence>
<name>A0AAE0F702_9CHLO</name>
<comment type="similarity">
    <text evidence="1 8">Belongs to the inositol phosphokinase (IPK) family.</text>
</comment>
<dbReference type="EMBL" id="LGRX02023708">
    <property type="protein sequence ID" value="KAK3254346.1"/>
    <property type="molecule type" value="Genomic_DNA"/>
</dbReference>
<dbReference type="GO" id="GO:0008440">
    <property type="term" value="F:inositol-1,4,5-trisphosphate 3-kinase activity"/>
    <property type="evidence" value="ECO:0007669"/>
    <property type="project" value="TreeGrafter"/>
</dbReference>
<comment type="catalytic activity">
    <reaction evidence="7 8">
        <text>1D-myo-inositol 1,3,4,6-tetrakisphosphate + ATP = 1D-myo-inositol 1,3,4,5,6-pentakisphosphate + ADP + H(+)</text>
        <dbReference type="Rhea" id="RHEA:12717"/>
        <dbReference type="ChEBI" id="CHEBI:15378"/>
        <dbReference type="ChEBI" id="CHEBI:30616"/>
        <dbReference type="ChEBI" id="CHEBI:57660"/>
        <dbReference type="ChEBI" id="CHEBI:57733"/>
        <dbReference type="ChEBI" id="CHEBI:456216"/>
        <dbReference type="EC" id="2.7.1.140"/>
    </reaction>
</comment>
<evidence type="ECO:0000256" key="4">
    <source>
        <dbReference type="ARBA" id="ARBA00022777"/>
    </source>
</evidence>
<evidence type="ECO:0000256" key="3">
    <source>
        <dbReference type="ARBA" id="ARBA00022741"/>
    </source>
</evidence>
<evidence type="ECO:0000256" key="2">
    <source>
        <dbReference type="ARBA" id="ARBA00022679"/>
    </source>
</evidence>
<reference evidence="9 10" key="1">
    <citation type="journal article" date="2015" name="Genome Biol. Evol.">
        <title>Comparative Genomics of a Bacterivorous Green Alga Reveals Evolutionary Causalities and Consequences of Phago-Mixotrophic Mode of Nutrition.</title>
        <authorList>
            <person name="Burns J.A."/>
            <person name="Paasch A."/>
            <person name="Narechania A."/>
            <person name="Kim E."/>
        </authorList>
    </citation>
    <scope>NUCLEOTIDE SEQUENCE [LARGE SCALE GENOMIC DNA]</scope>
    <source>
        <strain evidence="9 10">PLY_AMNH</strain>
    </source>
</reference>
<dbReference type="InterPro" id="IPR005522">
    <property type="entry name" value="IPK"/>
</dbReference>
<comment type="caution">
    <text evidence="9">The sequence shown here is derived from an EMBL/GenBank/DDBJ whole genome shotgun (WGS) entry which is preliminary data.</text>
</comment>
<dbReference type="GO" id="GO:0005634">
    <property type="term" value="C:nucleus"/>
    <property type="evidence" value="ECO:0007669"/>
    <property type="project" value="TreeGrafter"/>
</dbReference>
<dbReference type="GO" id="GO:0005737">
    <property type="term" value="C:cytoplasm"/>
    <property type="evidence" value="ECO:0007669"/>
    <property type="project" value="TreeGrafter"/>
</dbReference>
<organism evidence="9 10">
    <name type="scientific">Cymbomonas tetramitiformis</name>
    <dbReference type="NCBI Taxonomy" id="36881"/>
    <lineage>
        <taxon>Eukaryota</taxon>
        <taxon>Viridiplantae</taxon>
        <taxon>Chlorophyta</taxon>
        <taxon>Pyramimonadophyceae</taxon>
        <taxon>Pyramimonadales</taxon>
        <taxon>Pyramimonadaceae</taxon>
        <taxon>Cymbomonas</taxon>
    </lineage>
</organism>